<dbReference type="PANTHER" id="PTHR11067">
    <property type="entry name" value="INOSINE TRIPHOSPHATE PYROPHOSPHATASE/HAM1 PROTEIN"/>
    <property type="match status" value="1"/>
</dbReference>
<dbReference type="PANTHER" id="PTHR11067:SF9">
    <property type="entry name" value="INOSINE TRIPHOSPHATE PYROPHOSPHATASE"/>
    <property type="match status" value="1"/>
</dbReference>
<dbReference type="SUPFAM" id="SSF52972">
    <property type="entry name" value="ITPase-like"/>
    <property type="match status" value="1"/>
</dbReference>
<evidence type="ECO:0000256" key="1">
    <source>
        <dbReference type="ARBA" id="ARBA00008023"/>
    </source>
</evidence>
<evidence type="ECO:0000256" key="2">
    <source>
        <dbReference type="ARBA" id="ARBA00022801"/>
    </source>
</evidence>
<accession>A0A1A8XC24</accession>
<sequence>MTEVFLITGNKNKQLEFEKLMSNELKVQYVDIDLTEIQSDDIVQISENKAKSAYNMLIKKNVSTDGKMLVITDDTGLYLNCLNLFPGPYIKWMQKSLGSHGIANIVSRLQDDGCHAICVYSVYDGVNVRSFKGITQGRIAVPRGPDNFGWDNIFSPEDCQKTFSEMSFEEKQSFSPRYKAFVQLKDFLREELATQTA</sequence>
<dbReference type="AlphaFoldDB" id="A0A1A8XC24"/>
<dbReference type="CDD" id="cd00515">
    <property type="entry name" value="HAM1"/>
    <property type="match status" value="1"/>
</dbReference>
<evidence type="ECO:0000313" key="4">
    <source>
        <dbReference type="Proteomes" id="UP000078546"/>
    </source>
</evidence>
<comment type="similarity">
    <text evidence="1">Belongs to the HAM1 NTPase family.</text>
</comment>
<dbReference type="GO" id="GO:0009143">
    <property type="term" value="P:nucleoside triphosphate catabolic process"/>
    <property type="evidence" value="ECO:0007669"/>
    <property type="project" value="InterPro"/>
</dbReference>
<keyword evidence="2" id="KW-0378">Hydrolase</keyword>
<dbReference type="GO" id="GO:0047429">
    <property type="term" value="F:nucleoside triphosphate diphosphatase activity"/>
    <property type="evidence" value="ECO:0007669"/>
    <property type="project" value="InterPro"/>
</dbReference>
<dbReference type="Proteomes" id="UP000078546">
    <property type="component" value="Unassembled WGS sequence"/>
</dbReference>
<dbReference type="Pfam" id="PF01725">
    <property type="entry name" value="Ham1p_like"/>
    <property type="match status" value="1"/>
</dbReference>
<dbReference type="Gene3D" id="3.90.950.10">
    <property type="match status" value="1"/>
</dbReference>
<dbReference type="InterPro" id="IPR002637">
    <property type="entry name" value="RdgB/HAM1"/>
</dbReference>
<dbReference type="GO" id="GO:0005737">
    <property type="term" value="C:cytoplasm"/>
    <property type="evidence" value="ECO:0007669"/>
    <property type="project" value="TreeGrafter"/>
</dbReference>
<evidence type="ECO:0000313" key="3">
    <source>
        <dbReference type="EMBL" id="SBT02757.1"/>
    </source>
</evidence>
<reference evidence="4" key="1">
    <citation type="submission" date="2016-05" db="EMBL/GenBank/DDBJ databases">
        <authorList>
            <person name="Naeem Raeece"/>
        </authorList>
    </citation>
    <scope>NUCLEOTIDE SEQUENCE [LARGE SCALE GENOMIC DNA]</scope>
</reference>
<dbReference type="InterPro" id="IPR029001">
    <property type="entry name" value="ITPase-like_fam"/>
</dbReference>
<dbReference type="EMBL" id="FLQV01003720">
    <property type="protein sequence ID" value="SBT02757.1"/>
    <property type="molecule type" value="Genomic_DNA"/>
</dbReference>
<proteinExistence type="inferred from homology"/>
<name>A0A1A8XC24_PLAOA</name>
<protein>
    <submittedName>
        <fullName evidence="3">Ham1-like protein, putative</fullName>
    </submittedName>
</protein>
<gene>
    <name evidence="3" type="ORF">POVCU1_080450</name>
</gene>
<organism evidence="3 4">
    <name type="scientific">Plasmodium ovale curtisi</name>
    <dbReference type="NCBI Taxonomy" id="864141"/>
    <lineage>
        <taxon>Eukaryota</taxon>
        <taxon>Sar</taxon>
        <taxon>Alveolata</taxon>
        <taxon>Apicomplexa</taxon>
        <taxon>Aconoidasida</taxon>
        <taxon>Haemosporida</taxon>
        <taxon>Plasmodiidae</taxon>
        <taxon>Plasmodium</taxon>
        <taxon>Plasmodium (Plasmodium)</taxon>
    </lineage>
</organism>